<dbReference type="GeneTree" id="ENSGT00390000013879"/>
<reference evidence="5" key="2">
    <citation type="submission" date="2025-08" db="UniProtKB">
        <authorList>
            <consortium name="Ensembl"/>
        </authorList>
    </citation>
    <scope>IDENTIFICATION</scope>
</reference>
<evidence type="ECO:0000313" key="6">
    <source>
        <dbReference type="Proteomes" id="UP000694580"/>
    </source>
</evidence>
<organism evidence="5 6">
    <name type="scientific">Denticeps clupeoides</name>
    <name type="common">denticle herring</name>
    <dbReference type="NCBI Taxonomy" id="299321"/>
    <lineage>
        <taxon>Eukaryota</taxon>
        <taxon>Metazoa</taxon>
        <taxon>Chordata</taxon>
        <taxon>Craniata</taxon>
        <taxon>Vertebrata</taxon>
        <taxon>Euteleostomi</taxon>
        <taxon>Actinopterygii</taxon>
        <taxon>Neopterygii</taxon>
        <taxon>Teleostei</taxon>
        <taxon>Clupei</taxon>
        <taxon>Clupeiformes</taxon>
        <taxon>Denticipitoidei</taxon>
        <taxon>Denticipitidae</taxon>
        <taxon>Denticeps</taxon>
    </lineage>
</organism>
<dbReference type="Ensembl" id="ENSDCDT00010021762.1">
    <property type="protein sequence ID" value="ENSDCDP00010020456.1"/>
    <property type="gene ID" value="ENSDCDG00010009364.1"/>
</dbReference>
<dbReference type="Proteomes" id="UP000694580">
    <property type="component" value="Chromosome 1"/>
</dbReference>
<dbReference type="PANTHER" id="PTHR22012">
    <property type="entry name" value="FIBROUS SHEATH INTERACTING PROTEIN 1"/>
    <property type="match status" value="1"/>
</dbReference>
<name>A0AAY4BK73_9TELE</name>
<feature type="region of interest" description="Disordered" evidence="4">
    <location>
        <begin position="270"/>
        <end position="307"/>
    </location>
</feature>
<evidence type="ECO:0000256" key="1">
    <source>
        <dbReference type="ARBA" id="ARBA00010495"/>
    </source>
</evidence>
<comment type="similarity">
    <text evidence="1">Belongs to the FSIP1 family.</text>
</comment>
<reference evidence="5" key="3">
    <citation type="submission" date="2025-09" db="UniProtKB">
        <authorList>
            <consortium name="Ensembl"/>
        </authorList>
    </citation>
    <scope>IDENTIFICATION</scope>
</reference>
<sequence>MLLFLTLENRLVATSGIRAASLDTTRWRSPSDCCQQSVHFTDRRTSSTILTGFSLFSTSHVGREHAMLVQQGACPPITPRRGEMEITKGALEGISRPASGERFRAGSRVSRASVPEGGRADSSPTSLEVLSCDVAEDHSLVLEDPCASGDVPHESQNSFDIKELVGKNEDPQLQKAINKMKSLDKTLAIKISYEKEVRKQGRELHQKLWQELLESKTDGALERPDEAENTRLFLALTPNSLPESVTNEEVGGTIFSTQIPDKEYLKHINKECDTDNPSTKGSSEMVQERREDPAHSRASKGSVAKDRQKRNFVKKNIELASGGGHVPMTLEDRQRLSELLKDIQEDDEDTNRSAHQQATTSSCSVLIQAGEGYSPEPLQLDQLVQIDARLHTLLPVEDFLSVRSPYPDHISPQVGECVEETLPGERVLQDLKERRRQETRLREIQQQLETMRPSPSAETPKLSEEQMRSLLMDCERALSRTPSCRSIDLDSNSSWVSSSALSELLKDVQITSPTPPQEMPVHNE</sequence>
<accession>A0AAY4BK73</accession>
<evidence type="ECO:0000313" key="5">
    <source>
        <dbReference type="Ensembl" id="ENSDCDP00010020456.1"/>
    </source>
</evidence>
<keyword evidence="6" id="KW-1185">Reference proteome</keyword>
<feature type="region of interest" description="Disordered" evidence="4">
    <location>
        <begin position="92"/>
        <end position="125"/>
    </location>
</feature>
<reference evidence="5 6" key="1">
    <citation type="submission" date="2020-06" db="EMBL/GenBank/DDBJ databases">
        <authorList>
            <consortium name="Wellcome Sanger Institute Data Sharing"/>
        </authorList>
    </citation>
    <scope>NUCLEOTIDE SEQUENCE [LARGE SCALE GENOMIC DNA]</scope>
</reference>
<evidence type="ECO:0000256" key="4">
    <source>
        <dbReference type="SAM" id="MobiDB-lite"/>
    </source>
</evidence>
<dbReference type="AlphaFoldDB" id="A0AAY4BK73"/>
<dbReference type="PANTHER" id="PTHR22012:SF2">
    <property type="entry name" value="FIBROUS SHEATH-INTERACTING PROTEIN 1"/>
    <property type="match status" value="1"/>
</dbReference>
<dbReference type="RefSeq" id="XP_028832409.1">
    <property type="nucleotide sequence ID" value="XM_028976576.1"/>
</dbReference>
<dbReference type="Pfam" id="PF15554">
    <property type="entry name" value="FSIP1"/>
    <property type="match status" value="1"/>
</dbReference>
<feature type="compositionally biased region" description="Basic and acidic residues" evidence="4">
    <location>
        <begin position="286"/>
        <end position="295"/>
    </location>
</feature>
<dbReference type="CTD" id="161835"/>
<keyword evidence="3" id="KW-0175">Coiled coil</keyword>
<feature type="compositionally biased region" description="Polar residues" evidence="4">
    <location>
        <begin position="275"/>
        <end position="285"/>
    </location>
</feature>
<protein>
    <recommendedName>
        <fullName evidence="2">Fibrous sheath-interacting protein 1</fullName>
    </recommendedName>
</protein>
<evidence type="ECO:0000256" key="3">
    <source>
        <dbReference type="ARBA" id="ARBA00023054"/>
    </source>
</evidence>
<dbReference type="GeneID" id="114788226"/>
<dbReference type="PRINTS" id="PR02075">
    <property type="entry name" value="FIBSHEATHIP1"/>
</dbReference>
<dbReference type="InterPro" id="IPR026246">
    <property type="entry name" value="Fsip1"/>
</dbReference>
<evidence type="ECO:0000256" key="2">
    <source>
        <dbReference type="ARBA" id="ARBA00019480"/>
    </source>
</evidence>
<proteinExistence type="inferred from homology"/>
<gene>
    <name evidence="5" type="primary">fsip1</name>
</gene>